<gene>
    <name evidence="2" type="ORF">HYH03_007659</name>
</gene>
<organism evidence="2 3">
    <name type="scientific">Edaphochlamys debaryana</name>
    <dbReference type="NCBI Taxonomy" id="47281"/>
    <lineage>
        <taxon>Eukaryota</taxon>
        <taxon>Viridiplantae</taxon>
        <taxon>Chlorophyta</taxon>
        <taxon>core chlorophytes</taxon>
        <taxon>Chlorophyceae</taxon>
        <taxon>CS clade</taxon>
        <taxon>Chlamydomonadales</taxon>
        <taxon>Chlamydomonadales incertae sedis</taxon>
        <taxon>Edaphochlamys</taxon>
    </lineage>
</organism>
<accession>A0A836BYY1</accession>
<protein>
    <submittedName>
        <fullName evidence="2">Uncharacterized protein</fullName>
    </submittedName>
</protein>
<evidence type="ECO:0000313" key="2">
    <source>
        <dbReference type="EMBL" id="KAG2494306.1"/>
    </source>
</evidence>
<keyword evidence="3" id="KW-1185">Reference proteome</keyword>
<dbReference type="AlphaFoldDB" id="A0A836BYY1"/>
<name>A0A836BYY1_9CHLO</name>
<feature type="chain" id="PRO_5032983159" evidence="1">
    <location>
        <begin position="21"/>
        <end position="306"/>
    </location>
</feature>
<evidence type="ECO:0000313" key="3">
    <source>
        <dbReference type="Proteomes" id="UP000612055"/>
    </source>
</evidence>
<dbReference type="OrthoDB" id="523908at2759"/>
<dbReference type="Proteomes" id="UP000612055">
    <property type="component" value="Unassembled WGS sequence"/>
</dbReference>
<dbReference type="EMBL" id="JAEHOE010000032">
    <property type="protein sequence ID" value="KAG2494306.1"/>
    <property type="molecule type" value="Genomic_DNA"/>
</dbReference>
<feature type="signal peptide" evidence="1">
    <location>
        <begin position="1"/>
        <end position="20"/>
    </location>
</feature>
<comment type="caution">
    <text evidence="2">The sequence shown here is derived from an EMBL/GenBank/DDBJ whole genome shotgun (WGS) entry which is preliminary data.</text>
</comment>
<reference evidence="2" key="1">
    <citation type="journal article" date="2020" name="bioRxiv">
        <title>Comparative genomics of Chlamydomonas.</title>
        <authorList>
            <person name="Craig R.J."/>
            <person name="Hasan A.R."/>
            <person name="Ness R.W."/>
            <person name="Keightley P.D."/>
        </authorList>
    </citation>
    <scope>NUCLEOTIDE SEQUENCE</scope>
    <source>
        <strain evidence="2">CCAP 11/70</strain>
    </source>
</reference>
<proteinExistence type="predicted"/>
<sequence>MCIPLIFLAVVLGFHWASSAKKVQSDGPLIVPCAPHNEVPKITDIYMIHSYWSEERKSIAPGLCQWFKENGGDVLSHAPCTLFPGFWAHAAPRAQILDLMARRVVAPETHARPLGALSKLLYWFGFSGAAPLFDEEENVVNLSLLGIAASHLLAVQNWTLEMTRVGIPPSERVKRHLLLFEDDAVVTKESVAALGRSLQYLDPCYDMVGLDSTDNFCALNRLTDALLGILMPRSWLRSPRLVPARMTFSRNTALLFSYKGAVRMLKNMPVTREVDLWYRDLASDGVLDVYVTCPRVIGIQGLTTVK</sequence>
<keyword evidence="1" id="KW-0732">Signal</keyword>
<evidence type="ECO:0000256" key="1">
    <source>
        <dbReference type="SAM" id="SignalP"/>
    </source>
</evidence>